<dbReference type="PRINTS" id="PR01821">
    <property type="entry name" value="DAPIT"/>
</dbReference>
<dbReference type="InterPro" id="IPR009125">
    <property type="entry name" value="ATPMK"/>
</dbReference>
<comment type="caution">
    <text evidence="2">The sequence shown here is derived from an EMBL/GenBank/DDBJ whole genome shotgun (WGS) entry which is preliminary data.</text>
</comment>
<dbReference type="EMBL" id="CAJHUB010000771">
    <property type="protein sequence ID" value="CAD7690575.1"/>
    <property type="molecule type" value="Genomic_DNA"/>
</dbReference>
<gene>
    <name evidence="2" type="ORF">NYPRO_LOCUS23369</name>
</gene>
<evidence type="ECO:0000313" key="3">
    <source>
        <dbReference type="Proteomes" id="UP000645828"/>
    </source>
</evidence>
<dbReference type="Proteomes" id="UP000645828">
    <property type="component" value="Unassembled WGS sequence"/>
</dbReference>
<accession>A0A811ZPG6</accession>
<reference evidence="2" key="1">
    <citation type="submission" date="2020-12" db="EMBL/GenBank/DDBJ databases">
        <authorList>
            <consortium name="Molecular Ecology Group"/>
        </authorList>
    </citation>
    <scope>NUCLEOTIDE SEQUENCE</scope>
    <source>
        <strain evidence="2">TBG_1078</strain>
    </source>
</reference>
<proteinExistence type="predicted"/>
<protein>
    <submittedName>
        <fullName evidence="2">(raccoon dog) hypothetical protein</fullName>
    </submittedName>
</protein>
<evidence type="ECO:0000256" key="1">
    <source>
        <dbReference type="SAM" id="MobiDB-lite"/>
    </source>
</evidence>
<name>A0A811ZPG6_NYCPR</name>
<sequence length="75" mass="8250">MKSFNALKGGREQGLKGKKQGHWGDTDTTTGIATFCKIEIMAGPETDTQFHFTGIALMILYFKLRSKKTPAVKAT</sequence>
<dbReference type="AlphaFoldDB" id="A0A811ZPG6"/>
<evidence type="ECO:0000313" key="2">
    <source>
        <dbReference type="EMBL" id="CAD7690575.1"/>
    </source>
</evidence>
<organism evidence="2 3">
    <name type="scientific">Nyctereutes procyonoides</name>
    <name type="common">Raccoon dog</name>
    <name type="synonym">Canis procyonoides</name>
    <dbReference type="NCBI Taxonomy" id="34880"/>
    <lineage>
        <taxon>Eukaryota</taxon>
        <taxon>Metazoa</taxon>
        <taxon>Chordata</taxon>
        <taxon>Craniata</taxon>
        <taxon>Vertebrata</taxon>
        <taxon>Euteleostomi</taxon>
        <taxon>Mammalia</taxon>
        <taxon>Eutheria</taxon>
        <taxon>Laurasiatheria</taxon>
        <taxon>Carnivora</taxon>
        <taxon>Caniformia</taxon>
        <taxon>Canidae</taxon>
        <taxon>Nyctereutes</taxon>
    </lineage>
</organism>
<keyword evidence="3" id="KW-1185">Reference proteome</keyword>
<feature type="region of interest" description="Disordered" evidence="1">
    <location>
        <begin position="1"/>
        <end position="24"/>
    </location>
</feature>